<dbReference type="InterPro" id="IPR010627">
    <property type="entry name" value="Prepilin_pept_A24_N"/>
</dbReference>
<feature type="transmembrane region" description="Helical" evidence="1">
    <location>
        <begin position="147"/>
        <end position="170"/>
    </location>
</feature>
<dbReference type="GO" id="GO:0005886">
    <property type="term" value="C:plasma membrane"/>
    <property type="evidence" value="ECO:0007669"/>
    <property type="project" value="TreeGrafter"/>
</dbReference>
<evidence type="ECO:0000259" key="2">
    <source>
        <dbReference type="Pfam" id="PF06750"/>
    </source>
</evidence>
<dbReference type="InterPro" id="IPR050882">
    <property type="entry name" value="Prepilin_peptidase/N-MTase"/>
</dbReference>
<dbReference type="GO" id="GO:0004190">
    <property type="term" value="F:aspartic-type endopeptidase activity"/>
    <property type="evidence" value="ECO:0007669"/>
    <property type="project" value="TreeGrafter"/>
</dbReference>
<comment type="caution">
    <text evidence="3">The sequence shown here is derived from an EMBL/GenBank/DDBJ whole genome shotgun (WGS) entry which is preliminary data.</text>
</comment>
<dbReference type="AlphaFoldDB" id="A0A367ZQ55"/>
<feature type="transmembrane region" description="Helical" evidence="1">
    <location>
        <begin position="91"/>
        <end position="111"/>
    </location>
</feature>
<dbReference type="PANTHER" id="PTHR30487:SF0">
    <property type="entry name" value="PREPILIN LEADER PEPTIDASE_N-METHYLTRANSFERASE-RELATED"/>
    <property type="match status" value="1"/>
</dbReference>
<feature type="transmembrane region" description="Helical" evidence="1">
    <location>
        <begin position="117"/>
        <end position="135"/>
    </location>
</feature>
<name>A0A367ZQ55_9BACT</name>
<dbReference type="PANTHER" id="PTHR30487">
    <property type="entry name" value="TYPE 4 PREPILIN-LIKE PROTEINS LEADER PEPTIDE-PROCESSING ENZYME"/>
    <property type="match status" value="1"/>
</dbReference>
<dbReference type="Proteomes" id="UP000252355">
    <property type="component" value="Unassembled WGS sequence"/>
</dbReference>
<dbReference type="EMBL" id="QOQW01000007">
    <property type="protein sequence ID" value="RCK80275.1"/>
    <property type="molecule type" value="Genomic_DNA"/>
</dbReference>
<feature type="transmembrane region" description="Helical" evidence="1">
    <location>
        <begin position="190"/>
        <end position="221"/>
    </location>
</feature>
<keyword evidence="1" id="KW-0812">Transmembrane</keyword>
<dbReference type="Pfam" id="PF06750">
    <property type="entry name" value="A24_N_bact"/>
    <property type="match status" value="1"/>
</dbReference>
<protein>
    <submittedName>
        <fullName evidence="3">Leader peptidase (Prepilin peptidase)</fullName>
    </submittedName>
</protein>
<sequence length="256" mass="27231">MGFWSDIPDPLGGSPGLPLAAGAMLFGIFGSLLGSFTNVVILRMAEGRSVVFPPSACPHCHHRLSALDLVPIFGWVMLRGRCRYCQAPISIQYPLVELAAALILASSFWFWGASRQLVPTAAWAIIWLIQTMLLIREEVAAPGPFLWPLLAFAVLTWVAGGPWLAVWALAPVLGTIAGWLATRGPSPGRFFPWFGVGTAAALAIPAWGWAGPLVLLGLAGIFPHGPTSLARKALKGALLLHLAAGLALAIRFGLWS</sequence>
<evidence type="ECO:0000313" key="4">
    <source>
        <dbReference type="Proteomes" id="UP000252355"/>
    </source>
</evidence>
<evidence type="ECO:0000313" key="3">
    <source>
        <dbReference type="EMBL" id="RCK80275.1"/>
    </source>
</evidence>
<gene>
    <name evidence="3" type="ORF">OZSIB_3457</name>
</gene>
<feature type="domain" description="Prepilin peptidase A24 N-terminal" evidence="2">
    <location>
        <begin position="28"/>
        <end position="109"/>
    </location>
</feature>
<dbReference type="GO" id="GO:0006465">
    <property type="term" value="P:signal peptide processing"/>
    <property type="evidence" value="ECO:0007669"/>
    <property type="project" value="TreeGrafter"/>
</dbReference>
<keyword evidence="1" id="KW-1133">Transmembrane helix</keyword>
<keyword evidence="1" id="KW-0472">Membrane</keyword>
<feature type="transmembrane region" description="Helical" evidence="1">
    <location>
        <begin position="20"/>
        <end position="42"/>
    </location>
</feature>
<evidence type="ECO:0000256" key="1">
    <source>
        <dbReference type="SAM" id="Phobius"/>
    </source>
</evidence>
<organism evidence="3 4">
    <name type="scientific">Candidatus Ozemobacter sibiricus</name>
    <dbReference type="NCBI Taxonomy" id="2268124"/>
    <lineage>
        <taxon>Bacteria</taxon>
        <taxon>Candidatus Ozemobacteria</taxon>
        <taxon>Candidatus Ozemobacterales</taxon>
        <taxon>Candidatus Ozemobacteraceae</taxon>
        <taxon>Candidatus Ozemobacter</taxon>
    </lineage>
</organism>
<proteinExistence type="predicted"/>
<feature type="transmembrane region" description="Helical" evidence="1">
    <location>
        <begin position="233"/>
        <end position="254"/>
    </location>
</feature>
<reference evidence="3 4" key="1">
    <citation type="submission" date="2018-05" db="EMBL/GenBank/DDBJ databases">
        <title>A metagenomic window into the 2 km-deep terrestrial subsurface aquifer revealed taxonomically and functionally diverse microbial community comprising novel uncultured bacterial lineages.</title>
        <authorList>
            <person name="Kadnikov V.V."/>
            <person name="Mardanov A.V."/>
            <person name="Beletsky A.V."/>
            <person name="Banks D."/>
            <person name="Pimenov N.V."/>
            <person name="Frank Y.A."/>
            <person name="Karnachuk O.V."/>
            <person name="Ravin N.V."/>
        </authorList>
    </citation>
    <scope>NUCLEOTIDE SEQUENCE [LARGE SCALE GENOMIC DNA]</scope>
    <source>
        <strain evidence="3">BY5</strain>
    </source>
</reference>
<accession>A0A367ZQ55</accession>